<dbReference type="SUPFAM" id="SSF63817">
    <property type="entry name" value="Sortase"/>
    <property type="match status" value="1"/>
</dbReference>
<reference evidence="3 4" key="1">
    <citation type="submission" date="2017-09" db="EMBL/GenBank/DDBJ databases">
        <title>Large-scale bioinformatics analysis of Bacillus genomes uncovers conserved roles of natural products in bacterial physiology.</title>
        <authorList>
            <consortium name="Agbiome Team Llc"/>
            <person name="Bleich R.M."/>
            <person name="Grubbs K.J."/>
            <person name="Santa Maria K.C."/>
            <person name="Allen S.E."/>
            <person name="Farag S."/>
            <person name="Shank E.A."/>
            <person name="Bowers A."/>
        </authorList>
    </citation>
    <scope>NUCLEOTIDE SEQUENCE [LARGE SCALE GENOMIC DNA]</scope>
    <source>
        <strain evidence="3 4">AFS076905</strain>
    </source>
</reference>
<dbReference type="GO" id="GO:0016787">
    <property type="term" value="F:hydrolase activity"/>
    <property type="evidence" value="ECO:0007669"/>
    <property type="project" value="UniProtKB-KW"/>
</dbReference>
<name>A0A2B1KEM8_BACCE</name>
<feature type="active site" description="Proton donor/acceptor" evidence="2">
    <location>
        <position position="112"/>
    </location>
</feature>
<organism evidence="3 4">
    <name type="scientific">Bacillus cereus</name>
    <dbReference type="NCBI Taxonomy" id="1396"/>
    <lineage>
        <taxon>Bacteria</taxon>
        <taxon>Bacillati</taxon>
        <taxon>Bacillota</taxon>
        <taxon>Bacilli</taxon>
        <taxon>Bacillales</taxon>
        <taxon>Bacillaceae</taxon>
        <taxon>Bacillus</taxon>
        <taxon>Bacillus cereus group</taxon>
    </lineage>
</organism>
<dbReference type="EMBL" id="NUYN01000026">
    <property type="protein sequence ID" value="PFN23395.1"/>
    <property type="molecule type" value="Genomic_DNA"/>
</dbReference>
<keyword evidence="1" id="KW-0378">Hydrolase</keyword>
<dbReference type="Pfam" id="PF04203">
    <property type="entry name" value="Sortase"/>
    <property type="match status" value="1"/>
</dbReference>
<dbReference type="InterPro" id="IPR023365">
    <property type="entry name" value="Sortase_dom-sf"/>
</dbReference>
<dbReference type="InterPro" id="IPR005754">
    <property type="entry name" value="Sortase"/>
</dbReference>
<sequence>MLFSLEAIYKSINGYQESAKRYANIQNVYKDFQTDSNSRQDVKNEMTSINDEYVGWITIQDTKVHYPVVKTDNNHFYLTHNFYKDKDMAGAIFMDYRNSTEKLDKNIVLYGHHMKDASMFGSLKKFKNQQFLNEHKVIRLDFLGSIYEWEIFSVYTDENTEWMKTNFTTMSEFGEYLHTVQKKSIVNQQVKISQEDTILTLSTCTNNDEDERIIVHAKLITKGM</sequence>
<comment type="caution">
    <text evidence="3">The sequence shown here is derived from an EMBL/GenBank/DDBJ whole genome shotgun (WGS) entry which is preliminary data.</text>
</comment>
<dbReference type="Proteomes" id="UP000225182">
    <property type="component" value="Unassembled WGS sequence"/>
</dbReference>
<accession>A0A2B1KEM8</accession>
<evidence type="ECO:0000256" key="2">
    <source>
        <dbReference type="PIRSR" id="PIRSR605754-1"/>
    </source>
</evidence>
<evidence type="ECO:0000313" key="4">
    <source>
        <dbReference type="Proteomes" id="UP000225182"/>
    </source>
</evidence>
<dbReference type="CDD" id="cd05826">
    <property type="entry name" value="Sortase_B"/>
    <property type="match status" value="1"/>
</dbReference>
<feature type="active site" description="Acyl-thioester intermediate" evidence="2">
    <location>
        <position position="204"/>
    </location>
</feature>
<dbReference type="NCBIfam" id="TIGR03064">
    <property type="entry name" value="sortase_srtB"/>
    <property type="match status" value="1"/>
</dbReference>
<dbReference type="AlphaFoldDB" id="A0A2B1KEM8"/>
<protein>
    <submittedName>
        <fullName evidence="3">SrtB family sortase</fullName>
    </submittedName>
</protein>
<dbReference type="InterPro" id="IPR009835">
    <property type="entry name" value="SrtB"/>
</dbReference>
<evidence type="ECO:0000313" key="3">
    <source>
        <dbReference type="EMBL" id="PFN23395.1"/>
    </source>
</evidence>
<proteinExistence type="predicted"/>
<gene>
    <name evidence="3" type="primary">srtB</name>
    <name evidence="3" type="ORF">COJ50_17340</name>
</gene>
<dbReference type="Gene3D" id="2.40.260.10">
    <property type="entry name" value="Sortase"/>
    <property type="match status" value="1"/>
</dbReference>
<evidence type="ECO:0000256" key="1">
    <source>
        <dbReference type="ARBA" id="ARBA00022801"/>
    </source>
</evidence>